<dbReference type="Proteomes" id="UP001085076">
    <property type="component" value="Miscellaneous, Linkage group lg01"/>
</dbReference>
<accession>A0A9D5DFE4</accession>
<reference evidence="1" key="1">
    <citation type="submission" date="2021-03" db="EMBL/GenBank/DDBJ databases">
        <authorList>
            <person name="Li Z."/>
            <person name="Yang C."/>
        </authorList>
    </citation>
    <scope>NUCLEOTIDE SEQUENCE</scope>
    <source>
        <strain evidence="1">Dzin_1.0</strain>
        <tissue evidence="1">Leaf</tissue>
    </source>
</reference>
<dbReference type="AlphaFoldDB" id="A0A9D5DFE4"/>
<dbReference type="EMBL" id="JAGGNH010000001">
    <property type="protein sequence ID" value="KAJ0988897.1"/>
    <property type="molecule type" value="Genomic_DNA"/>
</dbReference>
<sequence>MSWSPVMSSRCKSSDGHLTSLNLKWCSVLDYQVPANLKVCVLHLKSLLDADDDMKRIQRKENLILNRYLQKTSFKKFQQVHKKANTLIEEMNRIQGSVTIKNTEDENKLFK</sequence>
<protein>
    <submittedName>
        <fullName evidence="1">Uncharacterized protein</fullName>
    </submittedName>
</protein>
<evidence type="ECO:0000313" key="2">
    <source>
        <dbReference type="Proteomes" id="UP001085076"/>
    </source>
</evidence>
<keyword evidence="2" id="KW-1185">Reference proteome</keyword>
<comment type="caution">
    <text evidence="1">The sequence shown here is derived from an EMBL/GenBank/DDBJ whole genome shotgun (WGS) entry which is preliminary data.</text>
</comment>
<name>A0A9D5DFE4_9LILI</name>
<evidence type="ECO:0000313" key="1">
    <source>
        <dbReference type="EMBL" id="KAJ0988897.1"/>
    </source>
</evidence>
<proteinExistence type="predicted"/>
<reference evidence="1" key="2">
    <citation type="journal article" date="2022" name="Hortic Res">
        <title>The genome of Dioscorea zingiberensis sheds light on the biosynthesis, origin and evolution of the medicinally important diosgenin saponins.</title>
        <authorList>
            <person name="Li Y."/>
            <person name="Tan C."/>
            <person name="Li Z."/>
            <person name="Guo J."/>
            <person name="Li S."/>
            <person name="Chen X."/>
            <person name="Wang C."/>
            <person name="Dai X."/>
            <person name="Yang H."/>
            <person name="Song W."/>
            <person name="Hou L."/>
            <person name="Xu J."/>
            <person name="Tong Z."/>
            <person name="Xu A."/>
            <person name="Yuan X."/>
            <person name="Wang W."/>
            <person name="Yang Q."/>
            <person name="Chen L."/>
            <person name="Sun Z."/>
            <person name="Wang K."/>
            <person name="Pan B."/>
            <person name="Chen J."/>
            <person name="Bao Y."/>
            <person name="Liu F."/>
            <person name="Qi X."/>
            <person name="Gang D.R."/>
            <person name="Wen J."/>
            <person name="Li J."/>
        </authorList>
    </citation>
    <scope>NUCLEOTIDE SEQUENCE</scope>
    <source>
        <strain evidence="1">Dzin_1.0</strain>
    </source>
</reference>
<gene>
    <name evidence="1" type="ORF">J5N97_007253</name>
</gene>
<organism evidence="1 2">
    <name type="scientific">Dioscorea zingiberensis</name>
    <dbReference type="NCBI Taxonomy" id="325984"/>
    <lineage>
        <taxon>Eukaryota</taxon>
        <taxon>Viridiplantae</taxon>
        <taxon>Streptophyta</taxon>
        <taxon>Embryophyta</taxon>
        <taxon>Tracheophyta</taxon>
        <taxon>Spermatophyta</taxon>
        <taxon>Magnoliopsida</taxon>
        <taxon>Liliopsida</taxon>
        <taxon>Dioscoreales</taxon>
        <taxon>Dioscoreaceae</taxon>
        <taxon>Dioscorea</taxon>
    </lineage>
</organism>